<dbReference type="Gene3D" id="3.30.420.10">
    <property type="entry name" value="Ribonuclease H-like superfamily/Ribonuclease H"/>
    <property type="match status" value="1"/>
</dbReference>
<dbReference type="Gene3D" id="3.30.70.270">
    <property type="match status" value="1"/>
</dbReference>
<keyword evidence="8" id="KW-1185">Reference proteome</keyword>
<dbReference type="SUPFAM" id="SSF53098">
    <property type="entry name" value="Ribonuclease H-like"/>
    <property type="match status" value="1"/>
</dbReference>
<keyword evidence="2" id="KW-0548">Nucleotidyltransferase</keyword>
<feature type="domain" description="Integrase catalytic" evidence="6">
    <location>
        <begin position="224"/>
        <end position="365"/>
    </location>
</feature>
<evidence type="ECO:0000256" key="2">
    <source>
        <dbReference type="ARBA" id="ARBA00022695"/>
    </source>
</evidence>
<evidence type="ECO:0000313" key="8">
    <source>
        <dbReference type="Proteomes" id="UP001289374"/>
    </source>
</evidence>
<dbReference type="GO" id="GO:0004519">
    <property type="term" value="F:endonuclease activity"/>
    <property type="evidence" value="ECO:0007669"/>
    <property type="project" value="UniProtKB-KW"/>
</dbReference>
<proteinExistence type="predicted"/>
<dbReference type="GO" id="GO:0003676">
    <property type="term" value="F:nucleic acid binding"/>
    <property type="evidence" value="ECO:0007669"/>
    <property type="project" value="InterPro"/>
</dbReference>
<reference evidence="7" key="2">
    <citation type="journal article" date="2024" name="Plant">
        <title>Genomic evolution and insights into agronomic trait innovations of Sesamum species.</title>
        <authorList>
            <person name="Miao H."/>
            <person name="Wang L."/>
            <person name="Qu L."/>
            <person name="Liu H."/>
            <person name="Sun Y."/>
            <person name="Le M."/>
            <person name="Wang Q."/>
            <person name="Wei S."/>
            <person name="Zheng Y."/>
            <person name="Lin W."/>
            <person name="Duan Y."/>
            <person name="Cao H."/>
            <person name="Xiong S."/>
            <person name="Wang X."/>
            <person name="Wei L."/>
            <person name="Li C."/>
            <person name="Ma Q."/>
            <person name="Ju M."/>
            <person name="Zhao R."/>
            <person name="Li G."/>
            <person name="Mu C."/>
            <person name="Tian Q."/>
            <person name="Mei H."/>
            <person name="Zhang T."/>
            <person name="Gao T."/>
            <person name="Zhang H."/>
        </authorList>
    </citation>
    <scope>NUCLEOTIDE SEQUENCE</scope>
    <source>
        <strain evidence="7">K16</strain>
    </source>
</reference>
<dbReference type="EMBL" id="JACGWL010000009">
    <property type="protein sequence ID" value="KAK4394475.1"/>
    <property type="molecule type" value="Genomic_DNA"/>
</dbReference>
<evidence type="ECO:0000313" key="7">
    <source>
        <dbReference type="EMBL" id="KAK4394475.1"/>
    </source>
</evidence>
<gene>
    <name evidence="7" type="ORF">Sango_1601800</name>
</gene>
<evidence type="ECO:0000259" key="6">
    <source>
        <dbReference type="PROSITE" id="PS50994"/>
    </source>
</evidence>
<dbReference type="InterPro" id="IPR036397">
    <property type="entry name" value="RNaseH_sf"/>
</dbReference>
<name>A0AAE2BR59_9LAMI</name>
<dbReference type="SUPFAM" id="SSF56672">
    <property type="entry name" value="DNA/RNA polymerases"/>
    <property type="match status" value="1"/>
</dbReference>
<keyword evidence="5" id="KW-0511">Multifunctional enzyme</keyword>
<dbReference type="Pfam" id="PF17919">
    <property type="entry name" value="RT_RNaseH_2"/>
    <property type="match status" value="1"/>
</dbReference>
<keyword evidence="1" id="KW-0808">Transferase</keyword>
<dbReference type="AlphaFoldDB" id="A0AAE2BR59"/>
<keyword evidence="4" id="KW-0378">Hydrolase</keyword>
<dbReference type="Gene3D" id="2.40.70.10">
    <property type="entry name" value="Acid Proteases"/>
    <property type="match status" value="1"/>
</dbReference>
<dbReference type="InterPro" id="IPR050951">
    <property type="entry name" value="Retrovirus_Pol_polyprotein"/>
</dbReference>
<dbReference type="PANTHER" id="PTHR37984:SF5">
    <property type="entry name" value="PROTEIN NYNRIN-LIKE"/>
    <property type="match status" value="1"/>
</dbReference>
<accession>A0AAE2BR59</accession>
<dbReference type="GO" id="GO:0016779">
    <property type="term" value="F:nucleotidyltransferase activity"/>
    <property type="evidence" value="ECO:0007669"/>
    <property type="project" value="UniProtKB-KW"/>
</dbReference>
<evidence type="ECO:0000256" key="5">
    <source>
        <dbReference type="ARBA" id="ARBA00023268"/>
    </source>
</evidence>
<dbReference type="InterPro" id="IPR021109">
    <property type="entry name" value="Peptidase_aspartic_dom_sf"/>
</dbReference>
<dbReference type="Proteomes" id="UP001289374">
    <property type="component" value="Unassembled WGS sequence"/>
</dbReference>
<dbReference type="InterPro" id="IPR043502">
    <property type="entry name" value="DNA/RNA_pol_sf"/>
</dbReference>
<comment type="caution">
    <text evidence="7">The sequence shown here is derived from an EMBL/GenBank/DDBJ whole genome shotgun (WGS) entry which is preliminary data.</text>
</comment>
<sequence>MLSSRYLATQSFSKYYAPAKEPQLTLCLSPFFESLHVGPLKEIGVVIQLADRSVVCFEGVLEDVLVHVNELVFLVDFYMLDMREDTSPNSTSILLGRPFLKTARMKIEVLSPSIFILAVLRNGLPSKIDVEFDGEIIRFNIYDSMRILLQDGTKPSREAQCRFNPPTIEVVKMEILKLLDAGFYLRFIKDFSKIAQPLCKLFQKDASFGFDDWRKTFDQLKESLTTAPVIRSPDWSQPFETMCNTSNHAVRVVLGQNIGKDPHVEAKATRADDAKTIVEFVKANIFSKFGMPRVIISDRGTHSCNKVVDALLKKYNVTHIISTAYHPQTHGQADIFNREIKSILDKTVNPSRKDWSTRLDDALWA</sequence>
<evidence type="ECO:0000256" key="3">
    <source>
        <dbReference type="ARBA" id="ARBA00022722"/>
    </source>
</evidence>
<keyword evidence="3" id="KW-0540">Nuclease</keyword>
<dbReference type="PANTHER" id="PTHR37984">
    <property type="entry name" value="PROTEIN CBG26694"/>
    <property type="match status" value="1"/>
</dbReference>
<organism evidence="7 8">
    <name type="scientific">Sesamum angolense</name>
    <dbReference type="NCBI Taxonomy" id="2727404"/>
    <lineage>
        <taxon>Eukaryota</taxon>
        <taxon>Viridiplantae</taxon>
        <taxon>Streptophyta</taxon>
        <taxon>Embryophyta</taxon>
        <taxon>Tracheophyta</taxon>
        <taxon>Spermatophyta</taxon>
        <taxon>Magnoliopsida</taxon>
        <taxon>eudicotyledons</taxon>
        <taxon>Gunneridae</taxon>
        <taxon>Pentapetalae</taxon>
        <taxon>asterids</taxon>
        <taxon>lamiids</taxon>
        <taxon>Lamiales</taxon>
        <taxon>Pedaliaceae</taxon>
        <taxon>Sesamum</taxon>
    </lineage>
</organism>
<reference evidence="7" key="1">
    <citation type="submission" date="2020-06" db="EMBL/GenBank/DDBJ databases">
        <authorList>
            <person name="Li T."/>
            <person name="Hu X."/>
            <person name="Zhang T."/>
            <person name="Song X."/>
            <person name="Zhang H."/>
            <person name="Dai N."/>
            <person name="Sheng W."/>
            <person name="Hou X."/>
            <person name="Wei L."/>
        </authorList>
    </citation>
    <scope>NUCLEOTIDE SEQUENCE</scope>
    <source>
        <strain evidence="7">K16</strain>
        <tissue evidence="7">Leaf</tissue>
    </source>
</reference>
<dbReference type="InterPro" id="IPR001584">
    <property type="entry name" value="Integrase_cat-core"/>
</dbReference>
<keyword evidence="4" id="KW-0255">Endonuclease</keyword>
<dbReference type="InterPro" id="IPR012337">
    <property type="entry name" value="RNaseH-like_sf"/>
</dbReference>
<protein>
    <recommendedName>
        <fullName evidence="6">Integrase catalytic domain-containing protein</fullName>
    </recommendedName>
</protein>
<dbReference type="PROSITE" id="PS50994">
    <property type="entry name" value="INTEGRASE"/>
    <property type="match status" value="1"/>
</dbReference>
<dbReference type="InterPro" id="IPR041577">
    <property type="entry name" value="RT_RNaseH_2"/>
</dbReference>
<evidence type="ECO:0000256" key="4">
    <source>
        <dbReference type="ARBA" id="ARBA00022759"/>
    </source>
</evidence>
<dbReference type="InterPro" id="IPR043128">
    <property type="entry name" value="Rev_trsase/Diguanyl_cyclase"/>
</dbReference>
<dbReference type="GO" id="GO:0015074">
    <property type="term" value="P:DNA integration"/>
    <property type="evidence" value="ECO:0007669"/>
    <property type="project" value="InterPro"/>
</dbReference>
<evidence type="ECO:0000256" key="1">
    <source>
        <dbReference type="ARBA" id="ARBA00022679"/>
    </source>
</evidence>